<dbReference type="RefSeq" id="XP_065659107.1">
    <property type="nucleotide sequence ID" value="XM_065803035.1"/>
</dbReference>
<dbReference type="Proteomes" id="UP001652625">
    <property type="component" value="Chromosome 08"/>
</dbReference>
<evidence type="ECO:0000313" key="10">
    <source>
        <dbReference type="RefSeq" id="XP_065659107.1"/>
    </source>
</evidence>
<keyword evidence="6 7" id="KW-0472">Membrane</keyword>
<reference evidence="10" key="1">
    <citation type="submission" date="2025-08" db="UniProtKB">
        <authorList>
            <consortium name="RefSeq"/>
        </authorList>
    </citation>
    <scope>IDENTIFICATION</scope>
</reference>
<dbReference type="PANTHER" id="PTHR22950:SF646">
    <property type="entry name" value="SODIUM-COUPLED NEUTRAL AMINO ACID TRANSPORTER 10-RELATED"/>
    <property type="match status" value="1"/>
</dbReference>
<feature type="transmembrane region" description="Helical" evidence="7">
    <location>
        <begin position="378"/>
        <end position="395"/>
    </location>
</feature>
<evidence type="ECO:0000256" key="7">
    <source>
        <dbReference type="SAM" id="Phobius"/>
    </source>
</evidence>
<feature type="transmembrane region" description="Helical" evidence="7">
    <location>
        <begin position="6"/>
        <end position="26"/>
    </location>
</feature>
<evidence type="ECO:0000256" key="1">
    <source>
        <dbReference type="ARBA" id="ARBA00004141"/>
    </source>
</evidence>
<keyword evidence="2" id="KW-0813">Transport</keyword>
<organism evidence="9 10">
    <name type="scientific">Hydra vulgaris</name>
    <name type="common">Hydra</name>
    <name type="synonym">Hydra attenuata</name>
    <dbReference type="NCBI Taxonomy" id="6087"/>
    <lineage>
        <taxon>Eukaryota</taxon>
        <taxon>Metazoa</taxon>
        <taxon>Cnidaria</taxon>
        <taxon>Hydrozoa</taxon>
        <taxon>Hydroidolina</taxon>
        <taxon>Anthoathecata</taxon>
        <taxon>Aplanulata</taxon>
        <taxon>Hydridae</taxon>
        <taxon>Hydra</taxon>
    </lineage>
</organism>
<name>A0ABM4CBQ8_HYDVU</name>
<keyword evidence="5 7" id="KW-1133">Transmembrane helix</keyword>
<dbReference type="InterPro" id="IPR013057">
    <property type="entry name" value="AA_transpt_TM"/>
</dbReference>
<feature type="transmembrane region" description="Helical" evidence="7">
    <location>
        <begin position="78"/>
        <end position="99"/>
    </location>
</feature>
<proteinExistence type="predicted"/>
<feature type="transmembrane region" description="Helical" evidence="7">
    <location>
        <begin position="144"/>
        <end position="165"/>
    </location>
</feature>
<comment type="subcellular location">
    <subcellularLocation>
        <location evidence="1">Membrane</location>
        <topology evidence="1">Multi-pass membrane protein</topology>
    </subcellularLocation>
</comment>
<gene>
    <name evidence="10" type="primary">LOC100207924</name>
</gene>
<feature type="domain" description="Amino acid transporter transmembrane" evidence="8">
    <location>
        <begin position="5"/>
        <end position="395"/>
    </location>
</feature>
<keyword evidence="4" id="KW-0029">Amino-acid transport</keyword>
<accession>A0ABM4CBQ8</accession>
<feature type="transmembrane region" description="Helical" evidence="7">
    <location>
        <begin position="342"/>
        <end position="366"/>
    </location>
</feature>
<feature type="transmembrane region" description="Helical" evidence="7">
    <location>
        <begin position="222"/>
        <end position="245"/>
    </location>
</feature>
<evidence type="ECO:0000313" key="9">
    <source>
        <dbReference type="Proteomes" id="UP001652625"/>
    </source>
</evidence>
<evidence type="ECO:0000256" key="2">
    <source>
        <dbReference type="ARBA" id="ARBA00022448"/>
    </source>
</evidence>
<feature type="transmembrane region" description="Helical" evidence="7">
    <location>
        <begin position="317"/>
        <end position="336"/>
    </location>
</feature>
<keyword evidence="9" id="KW-1185">Reference proteome</keyword>
<feature type="transmembrane region" description="Helical" evidence="7">
    <location>
        <begin position="119"/>
        <end position="137"/>
    </location>
</feature>
<dbReference type="PANTHER" id="PTHR22950">
    <property type="entry name" value="AMINO ACID TRANSPORTER"/>
    <property type="match status" value="1"/>
</dbReference>
<evidence type="ECO:0000256" key="4">
    <source>
        <dbReference type="ARBA" id="ARBA00022970"/>
    </source>
</evidence>
<dbReference type="GeneID" id="100207924"/>
<evidence type="ECO:0000256" key="5">
    <source>
        <dbReference type="ARBA" id="ARBA00022989"/>
    </source>
</evidence>
<feature type="transmembrane region" description="Helical" evidence="7">
    <location>
        <begin position="185"/>
        <end position="210"/>
    </location>
</feature>
<keyword evidence="3 7" id="KW-0812">Transmembrane</keyword>
<evidence type="ECO:0000256" key="6">
    <source>
        <dbReference type="ARBA" id="ARBA00023136"/>
    </source>
</evidence>
<evidence type="ECO:0000259" key="8">
    <source>
        <dbReference type="Pfam" id="PF01490"/>
    </source>
</evidence>
<protein>
    <submittedName>
        <fullName evidence="10">Sodium-coupled neutral amino acid transporter 10 isoform X2</fullName>
    </submittedName>
</protein>
<feature type="transmembrane region" description="Helical" evidence="7">
    <location>
        <begin position="265"/>
        <end position="285"/>
    </location>
</feature>
<dbReference type="Pfam" id="PF01490">
    <property type="entry name" value="Aa_trans"/>
    <property type="match status" value="1"/>
</dbReference>
<evidence type="ECO:0000256" key="3">
    <source>
        <dbReference type="ARBA" id="ARBA00022692"/>
    </source>
</evidence>
<sequence length="548" mass="61178">MASVQWVFNFANAILGVSLLALPYCFKECGIILSISMILLCGYVTKVTCEYLLRTANFTRQSSYESIAFHLIGPIGKFATEFCTIGLVLGILISYQIVIGDLAPSVVYNLVGIQNSPKLRAILMVISNFAMLPLCMMKKVSSLSAFNFVTVAFYILFMFIIFWYALSNMLLNSFWDKVDLWNSYAIFRCLPMIAMAFSCQTQVLMILTALPDPTMKAMVDVINSAINLSATLYIGVGLFGYLAFYPDYIYGDILDNFAASFISDFIKLGFWVTGILSFPLILFPARTAINSILFHKQRENEHRDSISTADDYIASDIYTYITLGLVFGTLVIGILVPNIEVVLTTTGAVIGIFLCYIFPSGLFIVASGNEKMKRGAQVILLVSVVSMIFSTQAIITPVHPLKAKSDAVKLTETTPLRNVNIEIDNIGIDRHLNTYIDSNELALVSENAVKVKKVNVLLNDPHGDFLLKEIENNDLANNENNIATRENNIVDQENKILNNEINVVNHENNIVNNENSNNLDVDKNQNDSLISLNKRFLKQLYEMDINDT</sequence>